<dbReference type="InterPro" id="IPR027417">
    <property type="entry name" value="P-loop_NTPase"/>
</dbReference>
<feature type="domain" description="ABC transmembrane type-1" evidence="10">
    <location>
        <begin position="23"/>
        <end position="305"/>
    </location>
</feature>
<dbReference type="PANTHER" id="PTHR43394">
    <property type="entry name" value="ATP-DEPENDENT PERMEASE MDL1, MITOCHONDRIAL"/>
    <property type="match status" value="1"/>
</dbReference>
<dbReference type="RefSeq" id="WP_015957827.1">
    <property type="nucleotide sequence ID" value="NC_010516.1"/>
</dbReference>
<protein>
    <submittedName>
        <fullName evidence="11">ABC transporter ATP-binding/permease protein</fullName>
    </submittedName>
</protein>
<dbReference type="GO" id="GO:0005524">
    <property type="term" value="F:ATP binding"/>
    <property type="evidence" value="ECO:0007669"/>
    <property type="project" value="UniProtKB-KW"/>
</dbReference>
<evidence type="ECO:0000256" key="2">
    <source>
        <dbReference type="ARBA" id="ARBA00022448"/>
    </source>
</evidence>
<keyword evidence="7 8" id="KW-0472">Membrane</keyword>
<dbReference type="Gene3D" id="1.20.1560.10">
    <property type="entry name" value="ABC transporter type 1, transmembrane domain"/>
    <property type="match status" value="1"/>
</dbReference>
<feature type="transmembrane region" description="Helical" evidence="8">
    <location>
        <begin position="62"/>
        <end position="95"/>
    </location>
</feature>
<feature type="transmembrane region" description="Helical" evidence="8">
    <location>
        <begin position="138"/>
        <end position="157"/>
    </location>
</feature>
<dbReference type="PROSITE" id="PS00211">
    <property type="entry name" value="ABC_TRANSPORTER_1"/>
    <property type="match status" value="1"/>
</dbReference>
<dbReference type="CDD" id="cd07346">
    <property type="entry name" value="ABC_6TM_exporters"/>
    <property type="match status" value="1"/>
</dbReference>
<dbReference type="AlphaFoldDB" id="B1ILD6"/>
<sequence>MKEKSNLSFLLEISGKEKNKLYISALFSIISSLMAIVPYILMYNIVVELFNDSVNYEKIKSMAITVGIIIILRMVIFLLSGVFSHIAAFTILYELRIKAINHMSKLNMGFFTGNTIGNVKKTINEDIEKLENFIAHQIPDLAAAIVTPIIIIGYLLYLNWKLALVLFIPVILGFLSQIGMFKGMKEMMTHYHELVKKLNSTIIQYINGMNVMKAFNLSAKSFKNYKDITEEYADYWIDLTMKSAPLYGVFLVLIDSGLLFIIPIGGIMFLKGNINASTYIIFLILSANFLTSFKQLLEFGGTFSMLLEGAGKVRDILEKEVQVEGNRSLDKDINGKIEFNKITFKYDKEEVIKNLSLTIEPKNIVAFVGPSGSGKTTLGQLLGRFWDVEEGNITIDDIDIKDIKMEELMDKVSFVFQDVFMLQDSILENIKMGSNKTINEVIEASRKAQIHDFIMSLPDGYETSLGENGIKLSGGEKQRISIARAILKDSPIVILDEVTSYSDIENESKIQEALRNLLKGKTAIIIAHRLYTIKNADKIVVLEEGEIIEQGTHNYLMNKRGLYRHLWDMYDYEITEASEVAGGDVIC</sequence>
<dbReference type="GO" id="GO:0005886">
    <property type="term" value="C:plasma membrane"/>
    <property type="evidence" value="ECO:0007669"/>
    <property type="project" value="UniProtKB-SubCell"/>
</dbReference>
<dbReference type="SUPFAM" id="SSF52540">
    <property type="entry name" value="P-loop containing nucleoside triphosphate hydrolases"/>
    <property type="match status" value="1"/>
</dbReference>
<evidence type="ECO:0000313" key="12">
    <source>
        <dbReference type="Proteomes" id="UP000008541"/>
    </source>
</evidence>
<keyword evidence="3 8" id="KW-0812">Transmembrane</keyword>
<dbReference type="KEGG" id="cbb:CLD_2954"/>
<dbReference type="HOGENOM" id="CLU_000604_84_9_9"/>
<dbReference type="FunFam" id="1.20.1560.10:FF:000127">
    <property type="entry name" value="ABC transporter ATP-binding protein"/>
    <property type="match status" value="1"/>
</dbReference>
<evidence type="ECO:0000256" key="5">
    <source>
        <dbReference type="ARBA" id="ARBA00022840"/>
    </source>
</evidence>
<reference evidence="11 12" key="1">
    <citation type="journal article" date="2007" name="PLoS ONE">
        <title>Analysis of the neurotoxin complex genes in Clostridium botulinum A1-A4 and B1 strains: BoNT/A3, /Ba4 and /B1 clusters are located within plasmids.</title>
        <authorList>
            <person name="Smith T.J."/>
            <person name="Hill K.K."/>
            <person name="Foley B.T."/>
            <person name="Detter J.C."/>
            <person name="Munk A.C."/>
            <person name="Bruce D.C."/>
            <person name="Doggett N.A."/>
            <person name="Smith L.A."/>
            <person name="Marks J.D."/>
            <person name="Xie G."/>
            <person name="Brettin T.S."/>
        </authorList>
    </citation>
    <scope>NUCLEOTIDE SEQUENCE [LARGE SCALE GENOMIC DNA]</scope>
    <source>
        <strain evidence="12">Okra / Type B1</strain>
    </source>
</reference>
<dbReference type="InterPro" id="IPR003439">
    <property type="entry name" value="ABC_transporter-like_ATP-bd"/>
</dbReference>
<feature type="transmembrane region" description="Helical" evidence="8">
    <location>
        <begin position="163"/>
        <end position="181"/>
    </location>
</feature>
<dbReference type="EMBL" id="CP000939">
    <property type="protein sequence ID" value="ACA45255.1"/>
    <property type="molecule type" value="Genomic_DNA"/>
</dbReference>
<dbReference type="FunFam" id="3.40.50.300:FF:000287">
    <property type="entry name" value="Multidrug ABC transporter ATP-binding protein"/>
    <property type="match status" value="1"/>
</dbReference>
<keyword evidence="4" id="KW-0547">Nucleotide-binding</keyword>
<gene>
    <name evidence="11" type="ordered locus">CLD_2954</name>
</gene>
<comment type="subcellular location">
    <subcellularLocation>
        <location evidence="1">Cell membrane</location>
        <topology evidence="1">Multi-pass membrane protein</topology>
    </subcellularLocation>
</comment>
<evidence type="ECO:0000256" key="1">
    <source>
        <dbReference type="ARBA" id="ARBA00004651"/>
    </source>
</evidence>
<feature type="transmembrane region" description="Helical" evidence="8">
    <location>
        <begin position="21"/>
        <end position="42"/>
    </location>
</feature>
<evidence type="ECO:0000259" key="9">
    <source>
        <dbReference type="PROSITE" id="PS50893"/>
    </source>
</evidence>
<dbReference type="InterPro" id="IPR017871">
    <property type="entry name" value="ABC_transporter-like_CS"/>
</dbReference>
<dbReference type="SMART" id="SM00382">
    <property type="entry name" value="AAA"/>
    <property type="match status" value="1"/>
</dbReference>
<dbReference type="Gene3D" id="3.40.50.300">
    <property type="entry name" value="P-loop containing nucleotide triphosphate hydrolases"/>
    <property type="match status" value="1"/>
</dbReference>
<dbReference type="PROSITE" id="PS50929">
    <property type="entry name" value="ABC_TM1F"/>
    <property type="match status" value="1"/>
</dbReference>
<dbReference type="GO" id="GO:0015421">
    <property type="term" value="F:ABC-type oligopeptide transporter activity"/>
    <property type="evidence" value="ECO:0007669"/>
    <property type="project" value="TreeGrafter"/>
</dbReference>
<evidence type="ECO:0000259" key="10">
    <source>
        <dbReference type="PROSITE" id="PS50929"/>
    </source>
</evidence>
<dbReference type="InterPro" id="IPR039421">
    <property type="entry name" value="Type_1_exporter"/>
</dbReference>
<dbReference type="Pfam" id="PF00664">
    <property type="entry name" value="ABC_membrane"/>
    <property type="match status" value="1"/>
</dbReference>
<evidence type="ECO:0000256" key="6">
    <source>
        <dbReference type="ARBA" id="ARBA00022989"/>
    </source>
</evidence>
<dbReference type="SUPFAM" id="SSF90123">
    <property type="entry name" value="ABC transporter transmembrane region"/>
    <property type="match status" value="1"/>
</dbReference>
<organism evidence="11 12">
    <name type="scientific">Clostridium botulinum (strain Okra / Type B1)</name>
    <dbReference type="NCBI Taxonomy" id="498213"/>
    <lineage>
        <taxon>Bacteria</taxon>
        <taxon>Bacillati</taxon>
        <taxon>Bacillota</taxon>
        <taxon>Clostridia</taxon>
        <taxon>Eubacteriales</taxon>
        <taxon>Clostridiaceae</taxon>
        <taxon>Clostridium</taxon>
    </lineage>
</organism>
<dbReference type="GO" id="GO:0016887">
    <property type="term" value="F:ATP hydrolysis activity"/>
    <property type="evidence" value="ECO:0007669"/>
    <property type="project" value="InterPro"/>
</dbReference>
<dbReference type="InterPro" id="IPR036640">
    <property type="entry name" value="ABC1_TM_sf"/>
</dbReference>
<evidence type="ECO:0000256" key="4">
    <source>
        <dbReference type="ARBA" id="ARBA00022741"/>
    </source>
</evidence>
<accession>B1ILD6</accession>
<keyword evidence="2" id="KW-0813">Transport</keyword>
<keyword evidence="6 8" id="KW-1133">Transmembrane helix</keyword>
<dbReference type="Pfam" id="PF00005">
    <property type="entry name" value="ABC_tran"/>
    <property type="match status" value="1"/>
</dbReference>
<feature type="transmembrane region" description="Helical" evidence="8">
    <location>
        <begin position="246"/>
        <end position="270"/>
    </location>
</feature>
<evidence type="ECO:0000256" key="3">
    <source>
        <dbReference type="ARBA" id="ARBA00022692"/>
    </source>
</evidence>
<proteinExistence type="predicted"/>
<evidence type="ECO:0000313" key="11">
    <source>
        <dbReference type="EMBL" id="ACA45255.1"/>
    </source>
</evidence>
<evidence type="ECO:0000256" key="7">
    <source>
        <dbReference type="ARBA" id="ARBA00023136"/>
    </source>
</evidence>
<name>B1ILD6_CLOBK</name>
<feature type="domain" description="ABC transporter" evidence="9">
    <location>
        <begin position="337"/>
        <end position="569"/>
    </location>
</feature>
<keyword evidence="5 11" id="KW-0067">ATP-binding</keyword>
<dbReference type="PROSITE" id="PS50893">
    <property type="entry name" value="ABC_TRANSPORTER_2"/>
    <property type="match status" value="1"/>
</dbReference>
<evidence type="ECO:0000256" key="8">
    <source>
        <dbReference type="SAM" id="Phobius"/>
    </source>
</evidence>
<dbReference type="PANTHER" id="PTHR43394:SF1">
    <property type="entry name" value="ATP-BINDING CASSETTE SUB-FAMILY B MEMBER 10, MITOCHONDRIAL"/>
    <property type="match status" value="1"/>
</dbReference>
<dbReference type="InterPro" id="IPR011527">
    <property type="entry name" value="ABC1_TM_dom"/>
</dbReference>
<dbReference type="Proteomes" id="UP000008541">
    <property type="component" value="Chromosome"/>
</dbReference>
<dbReference type="InterPro" id="IPR003593">
    <property type="entry name" value="AAA+_ATPase"/>
</dbReference>